<dbReference type="SUPFAM" id="SSF57701">
    <property type="entry name" value="Zn2/Cys6 DNA-binding domain"/>
    <property type="match status" value="1"/>
</dbReference>
<dbReference type="PANTHER" id="PTHR31001">
    <property type="entry name" value="UNCHARACTERIZED TRANSCRIPTIONAL REGULATORY PROTEIN"/>
    <property type="match status" value="1"/>
</dbReference>
<evidence type="ECO:0000256" key="6">
    <source>
        <dbReference type="ARBA" id="ARBA00023242"/>
    </source>
</evidence>
<evidence type="ECO:0000256" key="5">
    <source>
        <dbReference type="ARBA" id="ARBA00023163"/>
    </source>
</evidence>
<proteinExistence type="predicted"/>
<evidence type="ECO:0000256" key="7">
    <source>
        <dbReference type="SAM" id="MobiDB-lite"/>
    </source>
</evidence>
<feature type="compositionally biased region" description="Polar residues" evidence="7">
    <location>
        <begin position="19"/>
        <end position="31"/>
    </location>
</feature>
<comment type="subcellular location">
    <subcellularLocation>
        <location evidence="1">Nucleus</location>
    </subcellularLocation>
</comment>
<feature type="region of interest" description="Disordered" evidence="7">
    <location>
        <begin position="783"/>
        <end position="830"/>
    </location>
</feature>
<evidence type="ECO:0000256" key="4">
    <source>
        <dbReference type="ARBA" id="ARBA00023125"/>
    </source>
</evidence>
<dbReference type="InterPro" id="IPR001138">
    <property type="entry name" value="Zn2Cys6_DnaBD"/>
</dbReference>
<feature type="region of interest" description="Disordered" evidence="7">
    <location>
        <begin position="1"/>
        <end position="34"/>
    </location>
</feature>
<dbReference type="OrthoDB" id="424974at2759"/>
<organism evidence="9 10">
    <name type="scientific">Rasamsonia emersonii (strain ATCC 16479 / CBS 393.64 / IMI 116815)</name>
    <dbReference type="NCBI Taxonomy" id="1408163"/>
    <lineage>
        <taxon>Eukaryota</taxon>
        <taxon>Fungi</taxon>
        <taxon>Dikarya</taxon>
        <taxon>Ascomycota</taxon>
        <taxon>Pezizomycotina</taxon>
        <taxon>Eurotiomycetes</taxon>
        <taxon>Eurotiomycetidae</taxon>
        <taxon>Eurotiales</taxon>
        <taxon>Trichocomaceae</taxon>
        <taxon>Rasamsonia</taxon>
    </lineage>
</organism>
<dbReference type="AlphaFoldDB" id="A0A0F4Z1C5"/>
<dbReference type="Gene3D" id="4.10.240.10">
    <property type="entry name" value="Zn(2)-C6 fungal-type DNA-binding domain"/>
    <property type="match status" value="1"/>
</dbReference>
<dbReference type="InterPro" id="IPR050613">
    <property type="entry name" value="Sec_Metabolite_Reg"/>
</dbReference>
<evidence type="ECO:0000313" key="10">
    <source>
        <dbReference type="Proteomes" id="UP000053958"/>
    </source>
</evidence>
<feature type="region of interest" description="Disordered" evidence="7">
    <location>
        <begin position="92"/>
        <end position="140"/>
    </location>
</feature>
<dbReference type="GO" id="GO:0006351">
    <property type="term" value="P:DNA-templated transcription"/>
    <property type="evidence" value="ECO:0007669"/>
    <property type="project" value="InterPro"/>
</dbReference>
<keyword evidence="4" id="KW-0238">DNA-binding</keyword>
<feature type="domain" description="Zn(2)-C6 fungal-type" evidence="8">
    <location>
        <begin position="42"/>
        <end position="71"/>
    </location>
</feature>
<feature type="compositionally biased region" description="Basic and acidic residues" evidence="7">
    <location>
        <begin position="898"/>
        <end position="909"/>
    </location>
</feature>
<keyword evidence="5" id="KW-0804">Transcription</keyword>
<dbReference type="RefSeq" id="XP_013330275.1">
    <property type="nucleotide sequence ID" value="XM_013474821.1"/>
</dbReference>
<accession>A0A0F4Z1C5</accession>
<dbReference type="SMART" id="SM00906">
    <property type="entry name" value="Fungal_trans"/>
    <property type="match status" value="1"/>
</dbReference>
<evidence type="ECO:0000256" key="1">
    <source>
        <dbReference type="ARBA" id="ARBA00004123"/>
    </source>
</evidence>
<evidence type="ECO:0000256" key="3">
    <source>
        <dbReference type="ARBA" id="ARBA00023015"/>
    </source>
</evidence>
<feature type="region of interest" description="Disordered" evidence="7">
    <location>
        <begin position="890"/>
        <end position="909"/>
    </location>
</feature>
<feature type="compositionally biased region" description="Basic and acidic residues" evidence="7">
    <location>
        <begin position="722"/>
        <end position="739"/>
    </location>
</feature>
<keyword evidence="3" id="KW-0805">Transcription regulation</keyword>
<dbReference type="Pfam" id="PF04082">
    <property type="entry name" value="Fungal_trans"/>
    <property type="match status" value="1"/>
</dbReference>
<dbReference type="PANTHER" id="PTHR31001:SF40">
    <property type="entry name" value="ZN(II)2CYS6 TRANSCRIPTION FACTOR (EUROFUNG)"/>
    <property type="match status" value="1"/>
</dbReference>
<keyword evidence="10" id="KW-1185">Reference proteome</keyword>
<dbReference type="GeneID" id="25314647"/>
<evidence type="ECO:0000256" key="2">
    <source>
        <dbReference type="ARBA" id="ARBA00022723"/>
    </source>
</evidence>
<comment type="caution">
    <text evidence="9">The sequence shown here is derived from an EMBL/GenBank/DDBJ whole genome shotgun (WGS) entry which is preliminary data.</text>
</comment>
<feature type="region of interest" description="Disordered" evidence="7">
    <location>
        <begin position="705"/>
        <end position="753"/>
    </location>
</feature>
<gene>
    <name evidence="9" type="ORF">T310_2296</name>
</gene>
<reference evidence="9 10" key="1">
    <citation type="submission" date="2015-04" db="EMBL/GenBank/DDBJ databases">
        <authorList>
            <person name="Heijne W.H."/>
            <person name="Fedorova N.D."/>
            <person name="Nierman W.C."/>
            <person name="Vollebregt A.W."/>
            <person name="Zhao Z."/>
            <person name="Wu L."/>
            <person name="Kumar M."/>
            <person name="Stam H."/>
            <person name="van den Berg M.A."/>
            <person name="Pel H.J."/>
        </authorList>
    </citation>
    <scope>NUCLEOTIDE SEQUENCE [LARGE SCALE GENOMIC DNA]</scope>
    <source>
        <strain evidence="9 10">CBS 393.64</strain>
    </source>
</reference>
<dbReference type="Proteomes" id="UP000053958">
    <property type="component" value="Unassembled WGS sequence"/>
</dbReference>
<dbReference type="CDD" id="cd00067">
    <property type="entry name" value="GAL4"/>
    <property type="match status" value="1"/>
</dbReference>
<protein>
    <recommendedName>
        <fullName evidence="8">Zn(2)-C6 fungal-type domain-containing protein</fullName>
    </recommendedName>
</protein>
<dbReference type="GO" id="GO:0003677">
    <property type="term" value="F:DNA binding"/>
    <property type="evidence" value="ECO:0007669"/>
    <property type="project" value="UniProtKB-KW"/>
</dbReference>
<dbReference type="SMART" id="SM00066">
    <property type="entry name" value="GAL4"/>
    <property type="match status" value="1"/>
</dbReference>
<dbReference type="PROSITE" id="PS50048">
    <property type="entry name" value="ZN2_CY6_FUNGAL_2"/>
    <property type="match status" value="1"/>
</dbReference>
<evidence type="ECO:0000259" key="8">
    <source>
        <dbReference type="PROSITE" id="PS50048"/>
    </source>
</evidence>
<feature type="compositionally biased region" description="Low complexity" evidence="7">
    <location>
        <begin position="800"/>
        <end position="823"/>
    </location>
</feature>
<dbReference type="CDD" id="cd12148">
    <property type="entry name" value="fungal_TF_MHR"/>
    <property type="match status" value="1"/>
</dbReference>
<dbReference type="PROSITE" id="PS00463">
    <property type="entry name" value="ZN2_CY6_FUNGAL_1"/>
    <property type="match status" value="1"/>
</dbReference>
<keyword evidence="2" id="KW-0479">Metal-binding</keyword>
<dbReference type="Pfam" id="PF00172">
    <property type="entry name" value="Zn_clus"/>
    <property type="match status" value="1"/>
</dbReference>
<dbReference type="InterPro" id="IPR007219">
    <property type="entry name" value="XnlR_reg_dom"/>
</dbReference>
<dbReference type="GO" id="GO:0008270">
    <property type="term" value="F:zinc ion binding"/>
    <property type="evidence" value="ECO:0007669"/>
    <property type="project" value="InterPro"/>
</dbReference>
<evidence type="ECO:0000313" key="9">
    <source>
        <dbReference type="EMBL" id="KKA23663.1"/>
    </source>
</evidence>
<name>A0A0F4Z1C5_RASE3</name>
<dbReference type="InterPro" id="IPR036864">
    <property type="entry name" value="Zn2-C6_fun-type_DNA-bd_sf"/>
</dbReference>
<dbReference type="EMBL" id="LASV01000090">
    <property type="protein sequence ID" value="KKA23663.1"/>
    <property type="molecule type" value="Genomic_DNA"/>
</dbReference>
<feature type="compositionally biased region" description="Basic and acidic residues" evidence="7">
    <location>
        <begin position="92"/>
        <end position="104"/>
    </location>
</feature>
<keyword evidence="6" id="KW-0539">Nucleus</keyword>
<dbReference type="GO" id="GO:0005634">
    <property type="term" value="C:nucleus"/>
    <property type="evidence" value="ECO:0007669"/>
    <property type="project" value="UniProtKB-SubCell"/>
</dbReference>
<sequence>MSTSHPTPSRLPSHDAAGSSETAPAKTNASTRIRRRNRMITSCLECRRRKLKCDRTHPCSNCSKATRDCVFLAPSLDSAARLKLTELKERMGSLERSLEEEVAGRRSQKASGAKEEPSSDASFATAEPLSSQSIPDDEKNLEPTLMATQDAVYEDEADDDVVDLGFQLGKMRLTDRLGGFFRPRLADEVFSLFTWSPTECWLTCFQLATSLDGDNADKNPSNAPDSSSGTSASFLNPGPTFIAPRSDMLFGLSNHDHALLDFLPTKAAADKLMQHYWEAVHPVARIVHRPSFEKRYEQFWEDVTHGIEPKPSIQAVVFAALFTAVVSMPQQTVLDDFGVSQQELVENFRLGTETALGKAHILRTTKIETLQAFVMYLEIPMCRDAISRAHSAMVGAAIRLAECMGLHRDPTEYNHPPVETHVRRLIWYQLCFLDIRTAEVQGPRPFIRREDYTTQFPLNLDDAALATGKSDDAQEWTDMTFARIRFECQEMIRAVYIDQIRLEKKTISVTQALGKIESFRKSMDAKYGPLLNGPQQTPIQRAAAVMMSLIINRLYILLLHRYHTNVMVKIPDRLRQVILSTGTQHLEDAIELETSPDLQRWNWYSRAYHNYHTALLLLMDVYYHPMRREADRIWRCLDYVYETPPAPLQPGMTRREMVEHRERKARMILTQLRDRMSVYRAMRKMKYPPAMADSHISLVTAASRDQLGPQAESNSEESTQDDADRALSTDAASHADVKTDTVPTPSAVFSTFLPGPDVQARVRQNRRTNQLPDAIAYQPFNAPVDYHSAQPPQPSPSQPLPSQASLNRDVRGPGMESEGPGSSDLGGHGLWFLPGAEAPAGTVTRAVTSEDLPMLDINWAEWDQLFPPHINDGNINLPPQSLSGRMNLEATAYPPFDPNRHDLPRNSFQ</sequence>
<dbReference type="STRING" id="1408163.A0A0F4Z1C5"/>
<dbReference type="GO" id="GO:0000981">
    <property type="term" value="F:DNA-binding transcription factor activity, RNA polymerase II-specific"/>
    <property type="evidence" value="ECO:0007669"/>
    <property type="project" value="InterPro"/>
</dbReference>